<dbReference type="SMART" id="SM00304">
    <property type="entry name" value="HAMP"/>
    <property type="match status" value="1"/>
</dbReference>
<keyword evidence="9 17" id="KW-0418">Kinase</keyword>
<protein>
    <recommendedName>
        <fullName evidence="3">histidine kinase</fullName>
        <ecNumber evidence="3">2.7.13.3</ecNumber>
    </recommendedName>
</protein>
<keyword evidence="8" id="KW-0547">Nucleotide-binding</keyword>
<dbReference type="CDD" id="cd00075">
    <property type="entry name" value="HATPase"/>
    <property type="match status" value="1"/>
</dbReference>
<keyword evidence="18" id="KW-1185">Reference proteome</keyword>
<feature type="domain" description="Histidine kinase" evidence="15">
    <location>
        <begin position="255"/>
        <end position="471"/>
    </location>
</feature>
<evidence type="ECO:0000313" key="18">
    <source>
        <dbReference type="Proteomes" id="UP001444625"/>
    </source>
</evidence>
<dbReference type="Pfam" id="PF00512">
    <property type="entry name" value="HisKA"/>
    <property type="match status" value="1"/>
</dbReference>
<comment type="subcellular location">
    <subcellularLocation>
        <location evidence="2">Cell membrane</location>
        <topology evidence="2">Multi-pass membrane protein</topology>
    </subcellularLocation>
</comment>
<dbReference type="InterPro" id="IPR036890">
    <property type="entry name" value="HATPase_C_sf"/>
</dbReference>
<evidence type="ECO:0000256" key="13">
    <source>
        <dbReference type="ARBA" id="ARBA00023136"/>
    </source>
</evidence>
<dbReference type="InterPro" id="IPR050398">
    <property type="entry name" value="HssS/ArlS-like"/>
</dbReference>
<dbReference type="InterPro" id="IPR036097">
    <property type="entry name" value="HisK_dim/P_sf"/>
</dbReference>
<accession>A0ABU9XGU7</accession>
<evidence type="ECO:0000256" key="14">
    <source>
        <dbReference type="SAM" id="Phobius"/>
    </source>
</evidence>
<evidence type="ECO:0000256" key="11">
    <source>
        <dbReference type="ARBA" id="ARBA00022989"/>
    </source>
</evidence>
<dbReference type="Gene3D" id="3.30.565.10">
    <property type="entry name" value="Histidine kinase-like ATPase, C-terminal domain"/>
    <property type="match status" value="1"/>
</dbReference>
<evidence type="ECO:0000256" key="7">
    <source>
        <dbReference type="ARBA" id="ARBA00022692"/>
    </source>
</evidence>
<dbReference type="InterPro" id="IPR003594">
    <property type="entry name" value="HATPase_dom"/>
</dbReference>
<dbReference type="PROSITE" id="PS50109">
    <property type="entry name" value="HIS_KIN"/>
    <property type="match status" value="1"/>
</dbReference>
<dbReference type="InterPro" id="IPR003661">
    <property type="entry name" value="HisK_dim/P_dom"/>
</dbReference>
<dbReference type="SUPFAM" id="SSF55874">
    <property type="entry name" value="ATPase domain of HSP90 chaperone/DNA topoisomerase II/histidine kinase"/>
    <property type="match status" value="1"/>
</dbReference>
<dbReference type="PRINTS" id="PR00344">
    <property type="entry name" value="BCTRLSENSOR"/>
</dbReference>
<dbReference type="SUPFAM" id="SSF47384">
    <property type="entry name" value="Homodimeric domain of signal transducing histidine kinase"/>
    <property type="match status" value="1"/>
</dbReference>
<feature type="transmembrane region" description="Helical" evidence="14">
    <location>
        <begin position="171"/>
        <end position="192"/>
    </location>
</feature>
<dbReference type="EMBL" id="JBDIML010000003">
    <property type="protein sequence ID" value="MEN2767510.1"/>
    <property type="molecule type" value="Genomic_DNA"/>
</dbReference>
<dbReference type="SMART" id="SM00387">
    <property type="entry name" value="HATPase_c"/>
    <property type="match status" value="1"/>
</dbReference>
<evidence type="ECO:0000256" key="9">
    <source>
        <dbReference type="ARBA" id="ARBA00022777"/>
    </source>
</evidence>
<name>A0ABU9XGU7_9BACI</name>
<keyword evidence="6" id="KW-0808">Transferase</keyword>
<evidence type="ECO:0000256" key="8">
    <source>
        <dbReference type="ARBA" id="ARBA00022741"/>
    </source>
</evidence>
<comment type="catalytic activity">
    <reaction evidence="1">
        <text>ATP + protein L-histidine = ADP + protein N-phospho-L-histidine.</text>
        <dbReference type="EC" id="2.7.13.3"/>
    </reaction>
</comment>
<dbReference type="RefSeq" id="WP_345824985.1">
    <property type="nucleotide sequence ID" value="NZ_JBDIML010000003.1"/>
</dbReference>
<keyword evidence="12" id="KW-0902">Two-component regulatory system</keyword>
<evidence type="ECO:0000313" key="17">
    <source>
        <dbReference type="EMBL" id="MEN2767510.1"/>
    </source>
</evidence>
<evidence type="ECO:0000256" key="10">
    <source>
        <dbReference type="ARBA" id="ARBA00022840"/>
    </source>
</evidence>
<dbReference type="GO" id="GO:0016301">
    <property type="term" value="F:kinase activity"/>
    <property type="evidence" value="ECO:0007669"/>
    <property type="project" value="UniProtKB-KW"/>
</dbReference>
<dbReference type="InterPro" id="IPR005467">
    <property type="entry name" value="His_kinase_dom"/>
</dbReference>
<dbReference type="SUPFAM" id="SSF158472">
    <property type="entry name" value="HAMP domain-like"/>
    <property type="match status" value="1"/>
</dbReference>
<evidence type="ECO:0000256" key="5">
    <source>
        <dbReference type="ARBA" id="ARBA00022553"/>
    </source>
</evidence>
<evidence type="ECO:0000259" key="15">
    <source>
        <dbReference type="PROSITE" id="PS50109"/>
    </source>
</evidence>
<evidence type="ECO:0000256" key="2">
    <source>
        <dbReference type="ARBA" id="ARBA00004651"/>
    </source>
</evidence>
<dbReference type="PANTHER" id="PTHR45528:SF1">
    <property type="entry name" value="SENSOR HISTIDINE KINASE CPXA"/>
    <property type="match status" value="1"/>
</dbReference>
<dbReference type="CDD" id="cd00082">
    <property type="entry name" value="HisKA"/>
    <property type="match status" value="1"/>
</dbReference>
<keyword evidence="7 14" id="KW-0812">Transmembrane</keyword>
<organism evidence="17 18">
    <name type="scientific">Ornithinibacillus xuwenensis</name>
    <dbReference type="NCBI Taxonomy" id="3144668"/>
    <lineage>
        <taxon>Bacteria</taxon>
        <taxon>Bacillati</taxon>
        <taxon>Bacillota</taxon>
        <taxon>Bacilli</taxon>
        <taxon>Bacillales</taxon>
        <taxon>Bacillaceae</taxon>
        <taxon>Ornithinibacillus</taxon>
    </lineage>
</organism>
<evidence type="ECO:0000256" key="6">
    <source>
        <dbReference type="ARBA" id="ARBA00022679"/>
    </source>
</evidence>
<evidence type="ECO:0000256" key="3">
    <source>
        <dbReference type="ARBA" id="ARBA00012438"/>
    </source>
</evidence>
<proteinExistence type="predicted"/>
<evidence type="ECO:0000256" key="12">
    <source>
        <dbReference type="ARBA" id="ARBA00023012"/>
    </source>
</evidence>
<dbReference type="CDD" id="cd06225">
    <property type="entry name" value="HAMP"/>
    <property type="match status" value="1"/>
</dbReference>
<evidence type="ECO:0000256" key="4">
    <source>
        <dbReference type="ARBA" id="ARBA00022475"/>
    </source>
</evidence>
<dbReference type="Gene3D" id="6.10.340.10">
    <property type="match status" value="1"/>
</dbReference>
<keyword evidence="10" id="KW-0067">ATP-binding</keyword>
<comment type="caution">
    <text evidence="17">The sequence shown here is derived from an EMBL/GenBank/DDBJ whole genome shotgun (WGS) entry which is preliminary data.</text>
</comment>
<gene>
    <name evidence="17" type="ORF">ABC228_09950</name>
</gene>
<dbReference type="EC" id="2.7.13.3" evidence="3"/>
<feature type="transmembrane region" description="Helical" evidence="14">
    <location>
        <begin position="20"/>
        <end position="38"/>
    </location>
</feature>
<feature type="domain" description="HAMP" evidence="16">
    <location>
        <begin position="194"/>
        <end position="247"/>
    </location>
</feature>
<dbReference type="InterPro" id="IPR003660">
    <property type="entry name" value="HAMP_dom"/>
</dbReference>
<dbReference type="Pfam" id="PF00672">
    <property type="entry name" value="HAMP"/>
    <property type="match status" value="1"/>
</dbReference>
<keyword evidence="11 14" id="KW-1133">Transmembrane helix</keyword>
<dbReference type="InterPro" id="IPR004358">
    <property type="entry name" value="Sig_transdc_His_kin-like_C"/>
</dbReference>
<dbReference type="Pfam" id="PF02518">
    <property type="entry name" value="HATPase_c"/>
    <property type="match status" value="1"/>
</dbReference>
<keyword evidence="4" id="KW-1003">Cell membrane</keyword>
<dbReference type="Proteomes" id="UP001444625">
    <property type="component" value="Unassembled WGS sequence"/>
</dbReference>
<keyword evidence="13 14" id="KW-0472">Membrane</keyword>
<evidence type="ECO:0000256" key="1">
    <source>
        <dbReference type="ARBA" id="ARBA00000085"/>
    </source>
</evidence>
<dbReference type="PANTHER" id="PTHR45528">
    <property type="entry name" value="SENSOR HISTIDINE KINASE CPXA"/>
    <property type="match status" value="1"/>
</dbReference>
<sequence>MSKKIKKRVTLRRYWITRYLVTLCIGLFVVAIVSALWIRHTTLENRLNVMTILSEGMAERIVATEEQGDFKGQDPPNFFNRPKGEMNLESDPFTYIVDTEGTIVSSNRPRGPMEQQLHPTILEEDDTVLELSITSEKYYAVKSPIEIEDSVIGWVVMIESKDNLAKVNQEYTQLAIMIISLALLGWAAIYMLSSRLANPIKKVANAAKQVEEGNYQIELPNDSKELEVHELIHSFKEMTNKLERLEALRTELLAGVTHELKTPVTSISGLLQAVKDDVVAGEESKEFLKISLQETEKMKKMVEDLLAFNQFAANAVEVNQAIHNLNDVVEDAVHSWQITQDDGSININLTLLSEPVEIAIDPLRFQQIITNLFNNAKQAMEGSGNITIDMYKHPDHIVIQVADDGGGIPNDEQPFIFERFYRGENKKYKVRGLGLGLPLSKMIANALGGDLVLKQSSHEGTTFRLLFPIDNS</sequence>
<evidence type="ECO:0000259" key="16">
    <source>
        <dbReference type="PROSITE" id="PS50885"/>
    </source>
</evidence>
<dbReference type="Gene3D" id="1.10.287.130">
    <property type="match status" value="1"/>
</dbReference>
<reference evidence="17 18" key="1">
    <citation type="submission" date="2024-05" db="EMBL/GenBank/DDBJ databases">
        <authorList>
            <person name="Haq I."/>
            <person name="Ullah Z."/>
            <person name="Ahmad R."/>
            <person name="Li M."/>
            <person name="Tong Y."/>
        </authorList>
    </citation>
    <scope>NUCLEOTIDE SEQUENCE [LARGE SCALE GENOMIC DNA]</scope>
    <source>
        <strain evidence="17 18">16A2E</strain>
    </source>
</reference>
<dbReference type="SMART" id="SM00388">
    <property type="entry name" value="HisKA"/>
    <property type="match status" value="1"/>
</dbReference>
<dbReference type="PROSITE" id="PS50885">
    <property type="entry name" value="HAMP"/>
    <property type="match status" value="1"/>
</dbReference>
<keyword evidence="5" id="KW-0597">Phosphoprotein</keyword>